<dbReference type="InterPro" id="IPR053197">
    <property type="entry name" value="F-box_SCFL_complex_component"/>
</dbReference>
<keyword evidence="1" id="KW-1133">Transmembrane helix</keyword>
<dbReference type="InterPro" id="IPR001810">
    <property type="entry name" value="F-box_dom"/>
</dbReference>
<dbReference type="OrthoDB" id="1933116at2759"/>
<evidence type="ECO:0000313" key="3">
    <source>
        <dbReference type="EMBL" id="TVU26396.1"/>
    </source>
</evidence>
<dbReference type="CDD" id="cd22160">
    <property type="entry name" value="F-box_AtFBL13-like"/>
    <property type="match status" value="1"/>
</dbReference>
<dbReference type="SMART" id="SM00256">
    <property type="entry name" value="FBOX"/>
    <property type="match status" value="1"/>
</dbReference>
<feature type="transmembrane region" description="Helical" evidence="1">
    <location>
        <begin position="12"/>
        <end position="30"/>
    </location>
</feature>
<organism evidence="3 4">
    <name type="scientific">Eragrostis curvula</name>
    <name type="common">weeping love grass</name>
    <dbReference type="NCBI Taxonomy" id="38414"/>
    <lineage>
        <taxon>Eukaryota</taxon>
        <taxon>Viridiplantae</taxon>
        <taxon>Streptophyta</taxon>
        <taxon>Embryophyta</taxon>
        <taxon>Tracheophyta</taxon>
        <taxon>Spermatophyta</taxon>
        <taxon>Magnoliopsida</taxon>
        <taxon>Liliopsida</taxon>
        <taxon>Poales</taxon>
        <taxon>Poaceae</taxon>
        <taxon>PACMAD clade</taxon>
        <taxon>Chloridoideae</taxon>
        <taxon>Eragrostideae</taxon>
        <taxon>Eragrostidinae</taxon>
        <taxon>Eragrostis</taxon>
    </lineage>
</organism>
<evidence type="ECO:0000259" key="2">
    <source>
        <dbReference type="PROSITE" id="PS50181"/>
    </source>
</evidence>
<dbReference type="InterPro" id="IPR036047">
    <property type="entry name" value="F-box-like_dom_sf"/>
</dbReference>
<dbReference type="EMBL" id="RWGY01000013">
    <property type="protein sequence ID" value="TVU26396.1"/>
    <property type="molecule type" value="Genomic_DNA"/>
</dbReference>
<dbReference type="PANTHER" id="PTHR34223">
    <property type="entry name" value="OS11G0201299 PROTEIN"/>
    <property type="match status" value="1"/>
</dbReference>
<protein>
    <recommendedName>
        <fullName evidence="2">F-box domain-containing protein</fullName>
    </recommendedName>
</protein>
<dbReference type="Proteomes" id="UP000324897">
    <property type="component" value="Chromosome 2"/>
</dbReference>
<sequence>LRHGGAGQRICLLHLCIHLFFSVLIWFPGLPSTESGADRISDLPEDVIHHVLSLLPAHDAVRTSVLARRWRHLWSSAPGLRVTDVKGWRSSDKFVDFVELLLTLRRGGTPLVWIEFQLDPSDFQFYELIEKLRRWIGCALGVA</sequence>
<proteinExistence type="predicted"/>
<dbReference type="PROSITE" id="PS50181">
    <property type="entry name" value="FBOX"/>
    <property type="match status" value="1"/>
</dbReference>
<keyword evidence="4" id="KW-1185">Reference proteome</keyword>
<dbReference type="Pfam" id="PF00646">
    <property type="entry name" value="F-box"/>
    <property type="match status" value="1"/>
</dbReference>
<gene>
    <name evidence="3" type="ORF">EJB05_28941</name>
</gene>
<accession>A0A5J9US34</accession>
<evidence type="ECO:0000313" key="4">
    <source>
        <dbReference type="Proteomes" id="UP000324897"/>
    </source>
</evidence>
<keyword evidence="1" id="KW-0472">Membrane</keyword>
<dbReference type="Gene3D" id="1.20.1280.50">
    <property type="match status" value="1"/>
</dbReference>
<comment type="caution">
    <text evidence="3">The sequence shown here is derived from an EMBL/GenBank/DDBJ whole genome shotgun (WGS) entry which is preliminary data.</text>
</comment>
<reference evidence="3 4" key="1">
    <citation type="journal article" date="2019" name="Sci. Rep.">
        <title>A high-quality genome of Eragrostis curvula grass provides insights into Poaceae evolution and supports new strategies to enhance forage quality.</title>
        <authorList>
            <person name="Carballo J."/>
            <person name="Santos B.A.C.M."/>
            <person name="Zappacosta D."/>
            <person name="Garbus I."/>
            <person name="Selva J.P."/>
            <person name="Gallo C.A."/>
            <person name="Diaz A."/>
            <person name="Albertini E."/>
            <person name="Caccamo M."/>
            <person name="Echenique V."/>
        </authorList>
    </citation>
    <scope>NUCLEOTIDE SEQUENCE [LARGE SCALE GENOMIC DNA]</scope>
    <source>
        <strain evidence="4">cv. Victoria</strain>
        <tissue evidence="3">Leaf</tissue>
    </source>
</reference>
<feature type="non-terminal residue" evidence="3">
    <location>
        <position position="1"/>
    </location>
</feature>
<dbReference type="SUPFAM" id="SSF81383">
    <property type="entry name" value="F-box domain"/>
    <property type="match status" value="1"/>
</dbReference>
<dbReference type="AlphaFoldDB" id="A0A5J9US34"/>
<name>A0A5J9US34_9POAL</name>
<dbReference type="PANTHER" id="PTHR34223:SF22">
    <property type="entry name" value="OS11G0208300 PROTEIN"/>
    <property type="match status" value="1"/>
</dbReference>
<dbReference type="InterPro" id="IPR053781">
    <property type="entry name" value="F-box_AtFBL13-like"/>
</dbReference>
<feature type="domain" description="F-box" evidence="2">
    <location>
        <begin position="37"/>
        <end position="91"/>
    </location>
</feature>
<keyword evidence="1" id="KW-0812">Transmembrane</keyword>
<evidence type="ECO:0000256" key="1">
    <source>
        <dbReference type="SAM" id="Phobius"/>
    </source>
</evidence>